<protein>
    <submittedName>
        <fullName evidence="1">Uncharacterized protein</fullName>
    </submittedName>
</protein>
<proteinExistence type="predicted"/>
<evidence type="ECO:0000313" key="3">
    <source>
        <dbReference type="Proteomes" id="UP000268652"/>
    </source>
</evidence>
<reference evidence="3 4" key="1">
    <citation type="submission" date="2018-09" db="EMBL/GenBank/DDBJ databases">
        <title>Streptomyces sp. nov. DS1-2, an endophytic actinomycete isolated from roots of Dendrobium scabrilingue.</title>
        <authorList>
            <person name="Kuncharoen N."/>
            <person name="Kudo T."/>
            <person name="Ohkuma M."/>
            <person name="Yuki M."/>
            <person name="Tanasupawat S."/>
        </authorList>
    </citation>
    <scope>NUCLEOTIDE SEQUENCE [LARGE SCALE GENOMIC DNA]</scope>
    <source>
        <strain evidence="1 4">AZ1-7</strain>
        <strain evidence="2 3">DS1-2</strain>
    </source>
</reference>
<name>A0A3A9WUG5_9ACTN</name>
<dbReference type="EMBL" id="RBDX01000003">
    <property type="protein sequence ID" value="RKN11436.1"/>
    <property type="molecule type" value="Genomic_DNA"/>
</dbReference>
<dbReference type="Proteomes" id="UP000275024">
    <property type="component" value="Unassembled WGS sequence"/>
</dbReference>
<keyword evidence="3" id="KW-1185">Reference proteome</keyword>
<evidence type="ECO:0000313" key="1">
    <source>
        <dbReference type="EMBL" id="RKN11436.1"/>
    </source>
</evidence>
<accession>A0A3A9WUG5</accession>
<dbReference type="EMBL" id="RBDY01000002">
    <property type="protein sequence ID" value="RKN26544.1"/>
    <property type="molecule type" value="Genomic_DNA"/>
</dbReference>
<comment type="caution">
    <text evidence="1">The sequence shown here is derived from an EMBL/GenBank/DDBJ whole genome shotgun (WGS) entry which is preliminary data.</text>
</comment>
<evidence type="ECO:0000313" key="2">
    <source>
        <dbReference type="EMBL" id="RKN26544.1"/>
    </source>
</evidence>
<dbReference type="AlphaFoldDB" id="A0A3A9WUG5"/>
<gene>
    <name evidence="2" type="ORF">D7318_03965</name>
    <name evidence="1" type="ORF">D7319_05695</name>
</gene>
<dbReference type="Proteomes" id="UP000268652">
    <property type="component" value="Unassembled WGS sequence"/>
</dbReference>
<dbReference type="OrthoDB" id="3377664at2"/>
<organism evidence="1 4">
    <name type="scientific">Streptomyces radicis</name>
    <dbReference type="NCBI Taxonomy" id="1750517"/>
    <lineage>
        <taxon>Bacteria</taxon>
        <taxon>Bacillati</taxon>
        <taxon>Actinomycetota</taxon>
        <taxon>Actinomycetes</taxon>
        <taxon>Kitasatosporales</taxon>
        <taxon>Streptomycetaceae</taxon>
        <taxon>Streptomyces</taxon>
    </lineage>
</organism>
<evidence type="ECO:0000313" key="4">
    <source>
        <dbReference type="Proteomes" id="UP000275024"/>
    </source>
</evidence>
<sequence>MPMTHPTPLTLAELTERTGLDVLAHLERSLSIPVIDGIQAQGDLIVVPRSELPRVTRSPLAHWQDVGADGVELLRGANGGNPHTLVADRGTCAWTPYVRDAQGLTLCLVTNSAPAYLIHPEHGATGIAPGTWTIRRQRERGDPRTPGGARLVQD</sequence>